<dbReference type="KEGG" id="ssai:N0B31_13040"/>
<keyword evidence="3" id="KW-1185">Reference proteome</keyword>
<evidence type="ECO:0000256" key="1">
    <source>
        <dbReference type="SAM" id="MobiDB-lite"/>
    </source>
</evidence>
<dbReference type="Proteomes" id="UP001057580">
    <property type="component" value="Chromosome"/>
</dbReference>
<protein>
    <submittedName>
        <fullName evidence="2">Uncharacterized protein</fullName>
    </submittedName>
</protein>
<dbReference type="GeneID" id="74943364"/>
<accession>A0A9E7U9A6</accession>
<dbReference type="EMBL" id="CP104003">
    <property type="protein sequence ID" value="UWM53073.1"/>
    <property type="molecule type" value="Genomic_DNA"/>
</dbReference>
<evidence type="ECO:0000313" key="2">
    <source>
        <dbReference type="EMBL" id="UWM53073.1"/>
    </source>
</evidence>
<name>A0A9E7U9A6_9EURY</name>
<dbReference type="RefSeq" id="WP_260592068.1">
    <property type="nucleotide sequence ID" value="NZ_CP104003.1"/>
</dbReference>
<reference evidence="2" key="1">
    <citation type="submission" date="2022-09" db="EMBL/GenBank/DDBJ databases">
        <title>Diverse halophilic archaea isolated from saline environments.</title>
        <authorList>
            <person name="Cui H.-L."/>
        </authorList>
    </citation>
    <scope>NUCLEOTIDE SEQUENCE</scope>
    <source>
        <strain evidence="2">ZS-35-S2</strain>
    </source>
</reference>
<organism evidence="2 3">
    <name type="scientific">Salinirubellus salinus</name>
    <dbReference type="NCBI Taxonomy" id="1364945"/>
    <lineage>
        <taxon>Archaea</taxon>
        <taxon>Methanobacteriati</taxon>
        <taxon>Methanobacteriota</taxon>
        <taxon>Stenosarchaea group</taxon>
        <taxon>Halobacteria</taxon>
        <taxon>Halobacteriales</taxon>
        <taxon>Natronomonadaceae</taxon>
        <taxon>Salinirubellus</taxon>
    </lineage>
</organism>
<dbReference type="AlphaFoldDB" id="A0A9E7U9A6"/>
<proteinExistence type="predicted"/>
<feature type="region of interest" description="Disordered" evidence="1">
    <location>
        <begin position="1"/>
        <end position="41"/>
    </location>
</feature>
<feature type="compositionally biased region" description="Polar residues" evidence="1">
    <location>
        <begin position="8"/>
        <end position="20"/>
    </location>
</feature>
<gene>
    <name evidence="2" type="ORF">N0B31_13040</name>
</gene>
<evidence type="ECO:0000313" key="3">
    <source>
        <dbReference type="Proteomes" id="UP001057580"/>
    </source>
</evidence>
<sequence>MEGDTGGLTVTVTANGQEETLTLPPADAPAPEVPGLPGLGR</sequence>